<feature type="region of interest" description="Disordered" evidence="1">
    <location>
        <begin position="1"/>
        <end position="73"/>
    </location>
</feature>
<evidence type="ECO:0000256" key="1">
    <source>
        <dbReference type="SAM" id="MobiDB-lite"/>
    </source>
</evidence>
<gene>
    <name evidence="3" type="ORF">RHGRI_024724</name>
</gene>
<evidence type="ECO:0000259" key="2">
    <source>
        <dbReference type="Pfam" id="PF24818"/>
    </source>
</evidence>
<keyword evidence="4" id="KW-1185">Reference proteome</keyword>
<name>A0AAV6JAJ4_9ERIC</name>
<feature type="compositionally biased region" description="Basic and acidic residues" evidence="1">
    <location>
        <begin position="510"/>
        <end position="522"/>
    </location>
</feature>
<evidence type="ECO:0000313" key="3">
    <source>
        <dbReference type="EMBL" id="KAG5537382.1"/>
    </source>
</evidence>
<protein>
    <recommendedName>
        <fullName evidence="2">TRF2/HOY1 PH-like domain-containing protein</fullName>
    </recommendedName>
</protein>
<reference evidence="3" key="1">
    <citation type="submission" date="2020-08" db="EMBL/GenBank/DDBJ databases">
        <title>Plant Genome Project.</title>
        <authorList>
            <person name="Zhang R.-G."/>
        </authorList>
    </citation>
    <scope>NUCLEOTIDE SEQUENCE</scope>
    <source>
        <strain evidence="3">WSP0</strain>
        <tissue evidence="3">Leaf</tissue>
    </source>
</reference>
<organism evidence="3 4">
    <name type="scientific">Rhododendron griersonianum</name>
    <dbReference type="NCBI Taxonomy" id="479676"/>
    <lineage>
        <taxon>Eukaryota</taxon>
        <taxon>Viridiplantae</taxon>
        <taxon>Streptophyta</taxon>
        <taxon>Embryophyta</taxon>
        <taxon>Tracheophyta</taxon>
        <taxon>Spermatophyta</taxon>
        <taxon>Magnoliopsida</taxon>
        <taxon>eudicotyledons</taxon>
        <taxon>Gunneridae</taxon>
        <taxon>Pentapetalae</taxon>
        <taxon>asterids</taxon>
        <taxon>Ericales</taxon>
        <taxon>Ericaceae</taxon>
        <taxon>Ericoideae</taxon>
        <taxon>Rhodoreae</taxon>
        <taxon>Rhododendron</taxon>
    </lineage>
</organism>
<feature type="compositionally biased region" description="Polar residues" evidence="1">
    <location>
        <begin position="1"/>
        <end position="14"/>
    </location>
</feature>
<dbReference type="InterPro" id="IPR057939">
    <property type="entry name" value="TRF2_HOY1_PH"/>
</dbReference>
<dbReference type="Pfam" id="PF24818">
    <property type="entry name" value="PH_TRF2_HOY1"/>
    <property type="match status" value="1"/>
</dbReference>
<dbReference type="EMBL" id="JACTNZ010000008">
    <property type="protein sequence ID" value="KAG5537382.1"/>
    <property type="molecule type" value="Genomic_DNA"/>
</dbReference>
<dbReference type="AlphaFoldDB" id="A0AAV6JAJ4"/>
<accession>A0AAV6JAJ4</accession>
<feature type="compositionally biased region" description="Polar residues" evidence="1">
    <location>
        <begin position="496"/>
        <end position="507"/>
    </location>
</feature>
<dbReference type="PANTHER" id="PTHR33494">
    <property type="entry name" value="OS02G0793800 PROTEIN"/>
    <property type="match status" value="1"/>
</dbReference>
<comment type="caution">
    <text evidence="3">The sequence shown here is derived from an EMBL/GenBank/DDBJ whole genome shotgun (WGS) entry which is preliminary data.</text>
</comment>
<evidence type="ECO:0000313" key="4">
    <source>
        <dbReference type="Proteomes" id="UP000823749"/>
    </source>
</evidence>
<dbReference type="PANTHER" id="PTHR33494:SF1">
    <property type="entry name" value="C2H2-TYPE DOMAIN-CONTAINING PROTEIN-RELATED"/>
    <property type="match status" value="1"/>
</dbReference>
<sequence>MVQLMSTGKSSPESGSGGRKTFPVKMEVEDSLEDQHGPLNKRSKLSSSLQQCDMGSASFPIPPSQYNPLDEPSPLGLRLKKTPSLLDLIQMTLANGNSSKVGIHAKKEHKGTTASDKLKASNFPASFLKIGTWEYKSRYEGDLVGKCYFAKHKLVWEVLDGGLKNKIEIQWSDIVALKANYPDDEPGTLDVVLARQPLFFRETNPQPRKHTLWQATSDFTGGQATINRCHFLQCPQGLLGKHFEKLMQCDPRLNFLSQQGEIVLESPYFEPRFSVFDDTDKPNHGIDLNGEEGQNYLDLRDAASPSGGLSSPLSDDRHDLLGRPAERFSHETPSPSSGIIVNSLVNNLVRNLGVLDPIEDDFLSIHVLVIALKLPQSATYAKALMDTHAIEEIRNSRFEELKGLIDQDQIKVPGLHSSMSMSDLVSHIEHRISEQRTSNNFTLSAEERESLEILEEISHFLFSDSQYASTSDEQCIMSRVNSLCCLLQKDSMTAQNSQVNKGESSTGVMVDKRTGEPHSGKNKVVEDFVMPDGESNSDSKQGPAMTRKDSVGELLLNLPRITSLPRFLFNISEDFDNQAR</sequence>
<feature type="region of interest" description="Disordered" evidence="1">
    <location>
        <begin position="496"/>
        <end position="522"/>
    </location>
</feature>
<proteinExistence type="predicted"/>
<dbReference type="Proteomes" id="UP000823749">
    <property type="component" value="Chromosome 8"/>
</dbReference>
<feature type="domain" description="TRF2/HOY1 PH-like" evidence="2">
    <location>
        <begin position="122"/>
        <end position="239"/>
    </location>
</feature>